<keyword evidence="2" id="KW-1185">Reference proteome</keyword>
<organism evidence="1 2">
    <name type="scientific">Sphingomonas lacunae</name>
    <dbReference type="NCBI Taxonomy" id="2698828"/>
    <lineage>
        <taxon>Bacteria</taxon>
        <taxon>Pseudomonadati</taxon>
        <taxon>Pseudomonadota</taxon>
        <taxon>Alphaproteobacteria</taxon>
        <taxon>Sphingomonadales</taxon>
        <taxon>Sphingomonadaceae</taxon>
        <taxon>Sphingomonas</taxon>
    </lineage>
</organism>
<dbReference type="InterPro" id="IPR015277">
    <property type="entry name" value="Restrct_endonuc_II_AvaI/BsoBI"/>
</dbReference>
<evidence type="ECO:0008006" key="3">
    <source>
        <dbReference type="Google" id="ProtNLM"/>
    </source>
</evidence>
<dbReference type="InterPro" id="IPR011335">
    <property type="entry name" value="Restrct_endonuc-II-like"/>
</dbReference>
<accession>A0A6M4AZ26</accession>
<protein>
    <recommendedName>
        <fullName evidence="3">Restriction endonuclease</fullName>
    </recommendedName>
</protein>
<proteinExistence type="predicted"/>
<dbReference type="SUPFAM" id="SSF52980">
    <property type="entry name" value="Restriction endonuclease-like"/>
    <property type="match status" value="1"/>
</dbReference>
<dbReference type="Proteomes" id="UP000503018">
    <property type="component" value="Chromosome"/>
</dbReference>
<dbReference type="GO" id="GO:0003677">
    <property type="term" value="F:DNA binding"/>
    <property type="evidence" value="ECO:0007669"/>
    <property type="project" value="InterPro"/>
</dbReference>
<dbReference type="KEGG" id="slan:GV829_07300"/>
<dbReference type="AlphaFoldDB" id="A0A6M4AZ26"/>
<dbReference type="GO" id="GO:0009307">
    <property type="term" value="P:DNA restriction-modification system"/>
    <property type="evidence" value="ECO:0007669"/>
    <property type="project" value="InterPro"/>
</dbReference>
<evidence type="ECO:0000313" key="2">
    <source>
        <dbReference type="Proteomes" id="UP000503018"/>
    </source>
</evidence>
<gene>
    <name evidence="1" type="ORF">GV829_07300</name>
</gene>
<dbReference type="Pfam" id="PF09194">
    <property type="entry name" value="Endonuc-BsobI"/>
    <property type="match status" value="2"/>
</dbReference>
<reference evidence="1 2" key="1">
    <citation type="submission" date="2020-01" db="EMBL/GenBank/DDBJ databases">
        <title>Sphingomonas sp. strain CSW-10.</title>
        <authorList>
            <person name="Chen W.-M."/>
        </authorList>
    </citation>
    <scope>NUCLEOTIDE SEQUENCE [LARGE SCALE GENOMIC DNA]</scope>
    <source>
        <strain evidence="1 2">CSW-10</strain>
    </source>
</reference>
<name>A0A6M4AZ26_9SPHN</name>
<dbReference type="RefSeq" id="WP_169945370.1">
    <property type="nucleotide sequence ID" value="NZ_CP053015.1"/>
</dbReference>
<dbReference type="REBASE" id="401744">
    <property type="entry name" value="SspCSW10ORF7295P"/>
</dbReference>
<dbReference type="Gene3D" id="3.40.91.10">
    <property type="match status" value="1"/>
</dbReference>
<sequence length="312" mass="34754">MDHQEELCQHQASNIVRGGIVQTVPNPQSLVTTRRDTVEGFRWQAQEKGRRANEFHAIADHFSRFANRINSVADIEADQRLYQFALGACALSAKGSRQLGPALCSQIISATIELPRLKEPEYLAELERRYLLTCGDALGGSMRNVIGQRAQNELSDHICSYLERAQIRWHADRNGNGKITSIMWEARTLIFDRKPKFINKNIDFILLNSGRFDPSVLEQPRSILACGELKGGIDPAGADEHWKTARSALERVRQAFAERKCAAPALFFVGAAIEQSMADEIYGQLQDGSLAAAANLHNKMQVNELTQVLVGL</sequence>
<dbReference type="InterPro" id="IPR043091">
    <property type="entry name" value="Restr_endonucII_AvaI/BsoBI_hel"/>
</dbReference>
<dbReference type="Gene3D" id="1.10.238.90">
    <property type="entry name" value="Restriction endonuclease BsobI, helical domain"/>
    <property type="match status" value="1"/>
</dbReference>
<evidence type="ECO:0000313" key="1">
    <source>
        <dbReference type="EMBL" id="QJQ32281.1"/>
    </source>
</evidence>
<dbReference type="EMBL" id="CP053015">
    <property type="protein sequence ID" value="QJQ32281.1"/>
    <property type="molecule type" value="Genomic_DNA"/>
</dbReference>
<dbReference type="GO" id="GO:0009036">
    <property type="term" value="F:type II site-specific deoxyribonuclease activity"/>
    <property type="evidence" value="ECO:0007669"/>
    <property type="project" value="InterPro"/>
</dbReference>